<gene>
    <name evidence="1" type="ORF">M9H77_14282</name>
</gene>
<organism evidence="1 2">
    <name type="scientific">Catharanthus roseus</name>
    <name type="common">Madagascar periwinkle</name>
    <name type="synonym">Vinca rosea</name>
    <dbReference type="NCBI Taxonomy" id="4058"/>
    <lineage>
        <taxon>Eukaryota</taxon>
        <taxon>Viridiplantae</taxon>
        <taxon>Streptophyta</taxon>
        <taxon>Embryophyta</taxon>
        <taxon>Tracheophyta</taxon>
        <taxon>Spermatophyta</taxon>
        <taxon>Magnoliopsida</taxon>
        <taxon>eudicotyledons</taxon>
        <taxon>Gunneridae</taxon>
        <taxon>Pentapetalae</taxon>
        <taxon>asterids</taxon>
        <taxon>lamiids</taxon>
        <taxon>Gentianales</taxon>
        <taxon>Apocynaceae</taxon>
        <taxon>Rauvolfioideae</taxon>
        <taxon>Vinceae</taxon>
        <taxon>Catharanthinae</taxon>
        <taxon>Catharanthus</taxon>
    </lineage>
</organism>
<comment type="caution">
    <text evidence="1">The sequence shown here is derived from an EMBL/GenBank/DDBJ whole genome shotgun (WGS) entry which is preliminary data.</text>
</comment>
<dbReference type="Proteomes" id="UP001060085">
    <property type="component" value="Linkage Group LG03"/>
</dbReference>
<name>A0ACC0BMU4_CATRO</name>
<reference evidence="2" key="1">
    <citation type="journal article" date="2023" name="Nat. Plants">
        <title>Single-cell RNA sequencing provides a high-resolution roadmap for understanding the multicellular compartmentation of specialized metabolism.</title>
        <authorList>
            <person name="Sun S."/>
            <person name="Shen X."/>
            <person name="Li Y."/>
            <person name="Li Y."/>
            <person name="Wang S."/>
            <person name="Li R."/>
            <person name="Zhang H."/>
            <person name="Shen G."/>
            <person name="Guo B."/>
            <person name="Wei J."/>
            <person name="Xu J."/>
            <person name="St-Pierre B."/>
            <person name="Chen S."/>
            <person name="Sun C."/>
        </authorList>
    </citation>
    <scope>NUCLEOTIDE SEQUENCE [LARGE SCALE GENOMIC DNA]</scope>
</reference>
<dbReference type="EMBL" id="CM044703">
    <property type="protein sequence ID" value="KAI5673918.1"/>
    <property type="molecule type" value="Genomic_DNA"/>
</dbReference>
<sequence>MLGIAASSHSNHVRFTRCKGHNRRSGQRCPWSSTFFLSVGSPVPYSEPSRESRTLPMRAQKQQWFSQLLRLPPPPLASLSFGCLAYVHDNGLPKDKFHSWGRNCVFLGYPYGKKGWKFFYLSTHDFLTSRDVELVEDKFPFLNITQNSSSDLAVLDSNFGEFVWSATGTNPSRSTSFSLVQPASSPSLGGPIADVGPPLAESSSIDSPAPSSASLAQWSGLGVDLIPSPVHTTQPLAPLPFANEQQLVLANSSSEKDGGAYTPQRRCREFNELIADCKWIDLALTSIFSDPVFVLLFRVTFQPKFSLGPSPGFYISLRARTKTKTQFRHIHGKLSQKYKACKQVGKQSLRNETLHYLCQLGSIDVLCEVELHETSLHLCLKSVHGDGRGASSTKGSYGPSSSDSSSLLSSLPCWEEDALMSVFVVFLIFQKSAMFCSLVRSSSVRQTIKTPSPPSSSPLYTVYSRTLPPTLFPVTLALFPLPSSPPLPLFPSSSSSSSHSHWAHLCPPILLLSVLPPLRLCFIPTLGERSNSLSYKLWTYTCGLKKVPGSVHLCPLVLEFTSILAQMLFGASFFSTNSTTRWKNKNEDDHVVNGSVISRKMCCLVFAALGSCRSIWEAYLWGKILLMTRGRRGKEKRKKKEEEEGERGGGTEVSREGMGGRMEVG</sequence>
<evidence type="ECO:0000313" key="2">
    <source>
        <dbReference type="Proteomes" id="UP001060085"/>
    </source>
</evidence>
<keyword evidence="2" id="KW-1185">Reference proteome</keyword>
<evidence type="ECO:0000313" key="1">
    <source>
        <dbReference type="EMBL" id="KAI5673918.1"/>
    </source>
</evidence>
<protein>
    <submittedName>
        <fullName evidence="1">Uncharacterized protein</fullName>
    </submittedName>
</protein>
<accession>A0ACC0BMU4</accession>
<proteinExistence type="predicted"/>